<accession>A0A812TBY9</accession>
<dbReference type="EMBL" id="CAJNDS010002541">
    <property type="protein sequence ID" value="CAE7518611.1"/>
    <property type="molecule type" value="Genomic_DNA"/>
</dbReference>
<keyword evidence="3" id="KW-1185">Reference proteome</keyword>
<feature type="compositionally biased region" description="Basic and acidic residues" evidence="1">
    <location>
        <begin position="243"/>
        <end position="259"/>
    </location>
</feature>
<name>A0A812TBY9_9DINO</name>
<evidence type="ECO:0000256" key="1">
    <source>
        <dbReference type="SAM" id="MobiDB-lite"/>
    </source>
</evidence>
<protein>
    <submittedName>
        <fullName evidence="2">Uncharacterized protein</fullName>
    </submittedName>
</protein>
<sequence>MEVRRRGAGRGVFRGARRGAGLHPRVGWHGSPRRRPVPRENFRVLHGPSASAIASAPACEVPCPPLALGSRLQPGFWSRILTDDARDFLAEQHLDLQIGVDESLKGPEQRLFYLSNLSELSMKVEGAPEGHDSVRFPVEDGRWQLRHGDTVLLNHRKGSSMWMCFREFAAKAPNFRAADAADQRSAARYSRSKERGIQHTHVTHMSQEQLYIVVRYVRDSLDLAYEIQVHQKAFGPPQAAKGRSKDDDASRSSSKEGAADSKGGLQTLHRGLRGELSQGRKTATTRSFPASKGDGVSRSSVKEGAAVSKGGLHTLHRGLRGELSQGRKPATTRSFQAAKGDGVSRSSLKEGAAVSKGGLHTLHRGLRGELSQGRKPTTTRSSQAAKGDGVSRSSLKAETPRDLVKHKDVLATPSTTSACSSTKEVALFQRPLRTSARFARIHPAKGSKDAPSTASSRASCARVVTSPTSMAQGVEASMDVSGGIAWQESEIVRDTMRSEAFEDAPPKGDKEVRRPRLEEPEVFSNLLDEMDRLEAAGRRQVEQLPPISCFEMLLLLLFPPRREIPFVC</sequence>
<dbReference type="Proteomes" id="UP000604046">
    <property type="component" value="Unassembled WGS sequence"/>
</dbReference>
<evidence type="ECO:0000313" key="3">
    <source>
        <dbReference type="Proteomes" id="UP000604046"/>
    </source>
</evidence>
<dbReference type="AlphaFoldDB" id="A0A812TBY9"/>
<gene>
    <name evidence="2" type="ORF">SNAT2548_LOCUS29026</name>
</gene>
<reference evidence="2" key="1">
    <citation type="submission" date="2021-02" db="EMBL/GenBank/DDBJ databases">
        <authorList>
            <person name="Dougan E. K."/>
            <person name="Rhodes N."/>
            <person name="Thang M."/>
            <person name="Chan C."/>
        </authorList>
    </citation>
    <scope>NUCLEOTIDE SEQUENCE</scope>
</reference>
<feature type="compositionally biased region" description="Polar residues" evidence="1">
    <location>
        <begin position="374"/>
        <end position="384"/>
    </location>
</feature>
<organism evidence="2 3">
    <name type="scientific">Symbiodinium natans</name>
    <dbReference type="NCBI Taxonomy" id="878477"/>
    <lineage>
        <taxon>Eukaryota</taxon>
        <taxon>Sar</taxon>
        <taxon>Alveolata</taxon>
        <taxon>Dinophyceae</taxon>
        <taxon>Suessiales</taxon>
        <taxon>Symbiodiniaceae</taxon>
        <taxon>Symbiodinium</taxon>
    </lineage>
</organism>
<proteinExistence type="predicted"/>
<evidence type="ECO:0000313" key="2">
    <source>
        <dbReference type="EMBL" id="CAE7518611.1"/>
    </source>
</evidence>
<feature type="compositionally biased region" description="Polar residues" evidence="1">
    <location>
        <begin position="279"/>
        <end position="288"/>
    </location>
</feature>
<feature type="region of interest" description="Disordered" evidence="1">
    <location>
        <begin position="235"/>
        <end position="404"/>
    </location>
</feature>
<comment type="caution">
    <text evidence="2">The sequence shown here is derived from an EMBL/GenBank/DDBJ whole genome shotgun (WGS) entry which is preliminary data.</text>
</comment>